<reference evidence="2 3" key="1">
    <citation type="journal article" date="2016" name="Nat. Commun.">
        <title>Thousands of microbial genomes shed light on interconnected biogeochemical processes in an aquifer system.</title>
        <authorList>
            <person name="Anantharaman K."/>
            <person name="Brown C.T."/>
            <person name="Hug L.A."/>
            <person name="Sharon I."/>
            <person name="Castelle C.J."/>
            <person name="Probst A.J."/>
            <person name="Thomas B.C."/>
            <person name="Singh A."/>
            <person name="Wilkins M.J."/>
            <person name="Karaoz U."/>
            <person name="Brodie E.L."/>
            <person name="Williams K.H."/>
            <person name="Hubbard S.S."/>
            <person name="Banfield J.F."/>
        </authorList>
    </citation>
    <scope>NUCLEOTIDE SEQUENCE [LARGE SCALE GENOMIC DNA]</scope>
</reference>
<evidence type="ECO:0000259" key="1">
    <source>
        <dbReference type="Pfam" id="PF00557"/>
    </source>
</evidence>
<evidence type="ECO:0000313" key="3">
    <source>
        <dbReference type="Proteomes" id="UP000179164"/>
    </source>
</evidence>
<sequence>MTQLQLRAIRKALSVCGAAYHKLHQTIQPGMSEYEIRRLVEEFMRSQGYRRMAFPTIVAVGPNAYDFHHQPRPRRICRGDMVVIDFGVRTANTCTDITRTFFMGPPTTMFRHRYRIVLEAQKRALDAIAPEVQCSEVDMAARSYFRTVKLGRAFRHGTGHGVGFRIHQFPRINARSSARLSTGMVVTIEPGVYLRGWGGIRIEDMVEIRPGRSLILSHGIPKNLNAMIIHA</sequence>
<comment type="caution">
    <text evidence="2">The sequence shown here is derived from an EMBL/GenBank/DDBJ whole genome shotgun (WGS) entry which is preliminary data.</text>
</comment>
<gene>
    <name evidence="2" type="ORF">A2898_03140</name>
</gene>
<name>A0A1G2B6R0_9BACT</name>
<dbReference type="PANTHER" id="PTHR46112:SF3">
    <property type="entry name" value="AMINOPEPTIDASE YPDF"/>
    <property type="match status" value="1"/>
</dbReference>
<dbReference type="InterPro" id="IPR050659">
    <property type="entry name" value="Peptidase_M24B"/>
</dbReference>
<dbReference type="EMBL" id="MHKE01000003">
    <property type="protein sequence ID" value="OGY84898.1"/>
    <property type="molecule type" value="Genomic_DNA"/>
</dbReference>
<dbReference type="InterPro" id="IPR000994">
    <property type="entry name" value="Pept_M24"/>
</dbReference>
<dbReference type="Gene3D" id="3.90.230.10">
    <property type="entry name" value="Creatinase/methionine aminopeptidase superfamily"/>
    <property type="match status" value="1"/>
</dbReference>
<dbReference type="STRING" id="1798543.A2898_03140"/>
<accession>A0A1G2B6R0</accession>
<dbReference type="Proteomes" id="UP000179164">
    <property type="component" value="Unassembled WGS sequence"/>
</dbReference>
<dbReference type="Pfam" id="PF00557">
    <property type="entry name" value="Peptidase_M24"/>
    <property type="match status" value="1"/>
</dbReference>
<dbReference type="SUPFAM" id="SSF55920">
    <property type="entry name" value="Creatinase/aminopeptidase"/>
    <property type="match status" value="1"/>
</dbReference>
<proteinExistence type="predicted"/>
<dbReference type="AlphaFoldDB" id="A0A1G2B6R0"/>
<dbReference type="InterPro" id="IPR036005">
    <property type="entry name" value="Creatinase/aminopeptidase-like"/>
</dbReference>
<dbReference type="PANTHER" id="PTHR46112">
    <property type="entry name" value="AMINOPEPTIDASE"/>
    <property type="match status" value="1"/>
</dbReference>
<protein>
    <recommendedName>
        <fullName evidence="1">Peptidase M24 domain-containing protein</fullName>
    </recommendedName>
</protein>
<evidence type="ECO:0000313" key="2">
    <source>
        <dbReference type="EMBL" id="OGY84898.1"/>
    </source>
</evidence>
<organism evidence="2 3">
    <name type="scientific">Candidatus Kerfeldbacteria bacterium RIFCSPLOWO2_01_FULL_48_11</name>
    <dbReference type="NCBI Taxonomy" id="1798543"/>
    <lineage>
        <taxon>Bacteria</taxon>
        <taxon>Candidatus Kerfeldiibacteriota</taxon>
    </lineage>
</organism>
<feature type="domain" description="Peptidase M24" evidence="1">
    <location>
        <begin position="8"/>
        <end position="209"/>
    </location>
</feature>